<reference evidence="4 6" key="1">
    <citation type="submission" date="2016-08" db="EMBL/GenBank/DDBJ databases">
        <title>Characterization of Isolates of Eisenbergiella tayi Derived from Blood Cultures, Using Whole Genome Sequencing.</title>
        <authorList>
            <person name="Bernier A.-M."/>
            <person name="Burdz T."/>
            <person name="Wiebe D."/>
            <person name="Bernard K."/>
        </authorList>
    </citation>
    <scope>NUCLEOTIDE SEQUENCE [LARGE SCALE GENOMIC DNA]</scope>
    <source>
        <strain evidence="4 6">NML120146</strain>
    </source>
</reference>
<dbReference type="EMBL" id="MEHA01000041">
    <property type="protein sequence ID" value="ODR41053.1"/>
    <property type="molecule type" value="Genomic_DNA"/>
</dbReference>
<dbReference type="RefSeq" id="WP_069410874.1">
    <property type="nucleotide sequence ID" value="NZ_DBFYTW010000267.1"/>
</dbReference>
<feature type="transmembrane region" description="Helical" evidence="1">
    <location>
        <begin position="110"/>
        <end position="132"/>
    </location>
</feature>
<keyword evidence="1" id="KW-1133">Transmembrane helix</keyword>
<dbReference type="Proteomes" id="UP000094271">
    <property type="component" value="Unassembled WGS sequence"/>
</dbReference>
<dbReference type="Proteomes" id="UP000094869">
    <property type="component" value="Unassembled WGS sequence"/>
</dbReference>
<organism evidence="3 5">
    <name type="scientific">Eisenbergiella tayi</name>
    <dbReference type="NCBI Taxonomy" id="1432052"/>
    <lineage>
        <taxon>Bacteria</taxon>
        <taxon>Bacillati</taxon>
        <taxon>Bacillota</taxon>
        <taxon>Clostridia</taxon>
        <taxon>Lachnospirales</taxon>
        <taxon>Lachnospiraceae</taxon>
        <taxon>Eisenbergiella</taxon>
    </lineage>
</organism>
<gene>
    <name evidence="3" type="ORF">BEI59_32775</name>
    <name evidence="4" type="ORF">BEI63_22870</name>
</gene>
<evidence type="ECO:0000256" key="1">
    <source>
        <dbReference type="SAM" id="Phobius"/>
    </source>
</evidence>
<dbReference type="AlphaFoldDB" id="A0A1E3U8X6"/>
<evidence type="ECO:0000313" key="6">
    <source>
        <dbReference type="Proteomes" id="UP000094869"/>
    </source>
</evidence>
<sequence>MEETDCKMDVMKPHKIYSAADSIQAGIVKELLYQNGIASLSKSAGDGDFLNAYMGFSVYGSDIYVDEKDAQKALELLTLFEEENTEFMDKEEPGMENGMENLPWYRNRVWIARLIAACMVLPCLIALIMSFLP</sequence>
<feature type="domain" description="DUF2007" evidence="2">
    <location>
        <begin position="15"/>
        <end position="79"/>
    </location>
</feature>
<dbReference type="EMBL" id="MEHD01000036">
    <property type="protein sequence ID" value="ODR50214.1"/>
    <property type="molecule type" value="Genomic_DNA"/>
</dbReference>
<dbReference type="InterPro" id="IPR018551">
    <property type="entry name" value="DUF2007"/>
</dbReference>
<evidence type="ECO:0000313" key="4">
    <source>
        <dbReference type="EMBL" id="ODR50214.1"/>
    </source>
</evidence>
<keyword evidence="6" id="KW-1185">Reference proteome</keyword>
<protein>
    <recommendedName>
        <fullName evidence="2">DUF2007 domain-containing protein</fullName>
    </recommendedName>
</protein>
<dbReference type="Pfam" id="PF09413">
    <property type="entry name" value="DUF2007"/>
    <property type="match status" value="1"/>
</dbReference>
<evidence type="ECO:0000313" key="3">
    <source>
        <dbReference type="EMBL" id="ODR41053.1"/>
    </source>
</evidence>
<comment type="caution">
    <text evidence="3">The sequence shown here is derived from an EMBL/GenBank/DDBJ whole genome shotgun (WGS) entry which is preliminary data.</text>
</comment>
<keyword evidence="1" id="KW-0812">Transmembrane</keyword>
<name>A0A1E3U8X6_9FIRM</name>
<reference evidence="3 5" key="2">
    <citation type="submission" date="2016-08" db="EMBL/GenBank/DDBJ databases">
        <authorList>
            <person name="Seilhamer J.J."/>
        </authorList>
    </citation>
    <scope>NUCLEOTIDE SEQUENCE [LARGE SCALE GENOMIC DNA]</scope>
    <source>
        <strain evidence="3 5">NML150140-1</strain>
    </source>
</reference>
<proteinExistence type="predicted"/>
<evidence type="ECO:0000259" key="2">
    <source>
        <dbReference type="Pfam" id="PF09413"/>
    </source>
</evidence>
<evidence type="ECO:0000313" key="5">
    <source>
        <dbReference type="Proteomes" id="UP000094271"/>
    </source>
</evidence>
<keyword evidence="1" id="KW-0472">Membrane</keyword>
<accession>A0A1E3U8X6</accession>